<dbReference type="GeneID" id="63822177"/>
<dbReference type="EMBL" id="KV427671">
    <property type="protein sequence ID" value="KZT01023.1"/>
    <property type="molecule type" value="Genomic_DNA"/>
</dbReference>
<dbReference type="OrthoDB" id="3208495at2759"/>
<dbReference type="InParanoid" id="A0A165BGR4"/>
<sequence>MLRRAKFRADSHPVQYDIMKTRRWIFEKGYGPGSKHIANVLDRYSLVPSRSAFSIRLSEFDFYPMFVVDLMHEFELGVWKAILTHLLQILYAEGNNTIQRFNKRHVLTVPTFGRDTVRRLGNNVSGLKKLAARDYEDILQVYFSPFCAQQGSKYDCLCCSA</sequence>
<protein>
    <submittedName>
        <fullName evidence="1">Uncharacterized protein</fullName>
    </submittedName>
</protein>
<gene>
    <name evidence="1" type="ORF">LAESUDRAFT_664744</name>
</gene>
<dbReference type="STRING" id="1314785.A0A165BGR4"/>
<keyword evidence="2" id="KW-1185">Reference proteome</keyword>
<dbReference type="Proteomes" id="UP000076871">
    <property type="component" value="Unassembled WGS sequence"/>
</dbReference>
<name>A0A165BGR4_9APHY</name>
<dbReference type="RefSeq" id="XP_040758763.1">
    <property type="nucleotide sequence ID" value="XM_040905147.1"/>
</dbReference>
<reference evidence="1 2" key="1">
    <citation type="journal article" date="2016" name="Mol. Biol. Evol.">
        <title>Comparative Genomics of Early-Diverging Mushroom-Forming Fungi Provides Insights into the Origins of Lignocellulose Decay Capabilities.</title>
        <authorList>
            <person name="Nagy L.G."/>
            <person name="Riley R."/>
            <person name="Tritt A."/>
            <person name="Adam C."/>
            <person name="Daum C."/>
            <person name="Floudas D."/>
            <person name="Sun H."/>
            <person name="Yadav J.S."/>
            <person name="Pangilinan J."/>
            <person name="Larsson K.H."/>
            <person name="Matsuura K."/>
            <person name="Barry K."/>
            <person name="Labutti K."/>
            <person name="Kuo R."/>
            <person name="Ohm R.A."/>
            <person name="Bhattacharya S.S."/>
            <person name="Shirouzu T."/>
            <person name="Yoshinaga Y."/>
            <person name="Martin F.M."/>
            <person name="Grigoriev I.V."/>
            <person name="Hibbett D.S."/>
        </authorList>
    </citation>
    <scope>NUCLEOTIDE SEQUENCE [LARGE SCALE GENOMIC DNA]</scope>
    <source>
        <strain evidence="1 2">93-53</strain>
    </source>
</reference>
<evidence type="ECO:0000313" key="1">
    <source>
        <dbReference type="EMBL" id="KZT01023.1"/>
    </source>
</evidence>
<accession>A0A165BGR4</accession>
<organism evidence="1 2">
    <name type="scientific">Laetiporus sulphureus 93-53</name>
    <dbReference type="NCBI Taxonomy" id="1314785"/>
    <lineage>
        <taxon>Eukaryota</taxon>
        <taxon>Fungi</taxon>
        <taxon>Dikarya</taxon>
        <taxon>Basidiomycota</taxon>
        <taxon>Agaricomycotina</taxon>
        <taxon>Agaricomycetes</taxon>
        <taxon>Polyporales</taxon>
        <taxon>Laetiporus</taxon>
    </lineage>
</organism>
<evidence type="ECO:0000313" key="2">
    <source>
        <dbReference type="Proteomes" id="UP000076871"/>
    </source>
</evidence>
<proteinExistence type="predicted"/>
<dbReference type="AlphaFoldDB" id="A0A165BGR4"/>